<evidence type="ECO:0000313" key="7">
    <source>
        <dbReference type="EMBL" id="KAE9213840.1"/>
    </source>
</evidence>
<evidence type="ECO:0000313" key="9">
    <source>
        <dbReference type="Proteomes" id="UP000429523"/>
    </source>
</evidence>
<dbReference type="AlphaFoldDB" id="A0A6A3R922"/>
<name>A0A6A3R922_9STRA</name>
<dbReference type="InterPro" id="IPR014710">
    <property type="entry name" value="RmlC-like_jellyroll"/>
</dbReference>
<reference evidence="9 10" key="1">
    <citation type="submission" date="2018-08" db="EMBL/GenBank/DDBJ databases">
        <title>Genomic investigation of the strawberry pathogen Phytophthora fragariae indicates pathogenicity is determined by transcriptional variation in three key races.</title>
        <authorList>
            <person name="Adams T.M."/>
            <person name="Armitage A.D."/>
            <person name="Sobczyk M.K."/>
            <person name="Bates H.J."/>
            <person name="Dunwell J.M."/>
            <person name="Nellist C.F."/>
            <person name="Harrison R.J."/>
        </authorList>
    </citation>
    <scope>NUCLEOTIDE SEQUENCE [LARGE SCALE GENOMIC DNA]</scope>
    <source>
        <strain evidence="8 10">A4</strain>
        <strain evidence="7 11">BC-1</strain>
        <strain evidence="6 12">NOV-5</strain>
        <strain evidence="5 13">NOV-71</strain>
        <strain evidence="4 9">NOV-9</strain>
    </source>
</reference>
<dbReference type="Proteomes" id="UP000440732">
    <property type="component" value="Unassembled WGS sequence"/>
</dbReference>
<dbReference type="GO" id="GO:0098855">
    <property type="term" value="C:HCN channel complex"/>
    <property type="evidence" value="ECO:0007669"/>
    <property type="project" value="TreeGrafter"/>
</dbReference>
<evidence type="ECO:0000256" key="2">
    <source>
        <dbReference type="SAM" id="Phobius"/>
    </source>
</evidence>
<dbReference type="Proteomes" id="UP000440367">
    <property type="component" value="Unassembled WGS sequence"/>
</dbReference>
<dbReference type="PANTHER" id="PTHR45689:SF5">
    <property type="entry name" value="I[[H]] CHANNEL, ISOFORM E"/>
    <property type="match status" value="1"/>
</dbReference>
<proteinExistence type="predicted"/>
<accession>A0A6A3R922</accession>
<feature type="domain" description="Cyclic nucleotide-binding" evidence="3">
    <location>
        <begin position="445"/>
        <end position="488"/>
    </location>
</feature>
<evidence type="ECO:0000313" key="12">
    <source>
        <dbReference type="Proteomes" id="UP000440732"/>
    </source>
</evidence>
<evidence type="ECO:0000313" key="5">
    <source>
        <dbReference type="EMBL" id="KAE9091067.1"/>
    </source>
</evidence>
<evidence type="ECO:0000313" key="10">
    <source>
        <dbReference type="Proteomes" id="UP000437068"/>
    </source>
</evidence>
<keyword evidence="2" id="KW-0472">Membrane</keyword>
<gene>
    <name evidence="8" type="ORF">PF001_g15749</name>
    <name evidence="7" type="ORF">PF002_g17844</name>
    <name evidence="6" type="ORF">PF006_g18536</name>
    <name evidence="5" type="ORF">PF007_g19018</name>
    <name evidence="4" type="ORF">PF009_g17816</name>
</gene>
<evidence type="ECO:0000313" key="13">
    <source>
        <dbReference type="Proteomes" id="UP000441208"/>
    </source>
</evidence>
<dbReference type="InterPro" id="IPR000595">
    <property type="entry name" value="cNMP-bd_dom"/>
</dbReference>
<dbReference type="PANTHER" id="PTHR45689">
    <property type="entry name" value="I[[H]] CHANNEL, ISOFORM E"/>
    <property type="match status" value="1"/>
</dbReference>
<evidence type="ECO:0000313" key="6">
    <source>
        <dbReference type="EMBL" id="KAE9118658.1"/>
    </source>
</evidence>
<dbReference type="SUPFAM" id="SSF81324">
    <property type="entry name" value="Voltage-gated potassium channels"/>
    <property type="match status" value="1"/>
</dbReference>
<keyword evidence="2" id="KW-1133">Transmembrane helix</keyword>
<feature type="transmembrane region" description="Helical" evidence="2">
    <location>
        <begin position="340"/>
        <end position="367"/>
    </location>
</feature>
<dbReference type="Gene3D" id="2.60.120.10">
    <property type="entry name" value="Jelly Rolls"/>
    <property type="match status" value="1"/>
</dbReference>
<protein>
    <recommendedName>
        <fullName evidence="3">Cyclic nucleotide-binding domain-containing protein</fullName>
    </recommendedName>
</protein>
<dbReference type="PROSITE" id="PS50042">
    <property type="entry name" value="CNMP_BINDING_3"/>
    <property type="match status" value="1"/>
</dbReference>
<evidence type="ECO:0000313" key="11">
    <source>
        <dbReference type="Proteomes" id="UP000440367"/>
    </source>
</evidence>
<feature type="non-terminal residue" evidence="5">
    <location>
        <position position="555"/>
    </location>
</feature>
<sequence>MSSSSSPSLAVVERPPVAKRTSSIGLLTRQASARNLYKLGEKAAHHDAMMKKFNLRKMSSGLGIPTAFGRAVIDKAIGDQLQQHRRFSLHRTIRSVTNAKTRQQVFRALMSPITPKGWVSTLHGMLMLVIYHFQAIYLPVFACYFPNGSFITSAIAISLETFYLLNLLLSFNTAYVKQGVLVTSRTRIARNYVRTWFVFDLVSALPIQAIHCMWYQSVHSVHGAARGIQITLMALRLIRVTFLEKDILLARVMKFANNLTEWARYSRYSHLLGIAQLMWFVLLIAHYFACFWHVVSRDHNSNHLSTGGLNVGEKYIADYYYAISLIQGQGNLNGTWGENLYSSVVIIAGSVILAIVFGNVAMLVSNFNANTTNYHRKMEAVYETMAKMDLPLRLRDRVNQYYKHVWLEYEALDGNLGKFQKELTHTLGIEVGLYKHMDLVVKVPFWKDCTPDFLTQIVLNLDVRVYMPDDYVVRRREIGSEMMMINRGYCKLSKPEMEFHQLSDDEEDSGADDVSSDDEEQGLFGTGMFGASTDSRRFSGNAFGLSDDQINDFTD</sequence>
<feature type="transmembrane region" description="Helical" evidence="2">
    <location>
        <begin position="150"/>
        <end position="175"/>
    </location>
</feature>
<feature type="compositionally biased region" description="Acidic residues" evidence="1">
    <location>
        <begin position="504"/>
        <end position="521"/>
    </location>
</feature>
<feature type="transmembrane region" description="Helical" evidence="2">
    <location>
        <begin position="271"/>
        <end position="295"/>
    </location>
</feature>
<dbReference type="SUPFAM" id="SSF51206">
    <property type="entry name" value="cAMP-binding domain-like"/>
    <property type="match status" value="1"/>
</dbReference>
<organism evidence="5 13">
    <name type="scientific">Phytophthora fragariae</name>
    <dbReference type="NCBI Taxonomy" id="53985"/>
    <lineage>
        <taxon>Eukaryota</taxon>
        <taxon>Sar</taxon>
        <taxon>Stramenopiles</taxon>
        <taxon>Oomycota</taxon>
        <taxon>Peronosporomycetes</taxon>
        <taxon>Peronosporales</taxon>
        <taxon>Peronosporaceae</taxon>
        <taxon>Phytophthora</taxon>
    </lineage>
</organism>
<keyword evidence="2" id="KW-0812">Transmembrane</keyword>
<dbReference type="Proteomes" id="UP000437068">
    <property type="component" value="Unassembled WGS sequence"/>
</dbReference>
<dbReference type="Gene3D" id="1.10.287.630">
    <property type="entry name" value="Helix hairpin bin"/>
    <property type="match status" value="1"/>
</dbReference>
<dbReference type="GO" id="GO:0035725">
    <property type="term" value="P:sodium ion transmembrane transport"/>
    <property type="evidence" value="ECO:0007669"/>
    <property type="project" value="TreeGrafter"/>
</dbReference>
<feature type="region of interest" description="Disordered" evidence="1">
    <location>
        <begin position="502"/>
        <end position="534"/>
    </location>
</feature>
<dbReference type="Proteomes" id="UP000429523">
    <property type="component" value="Unassembled WGS sequence"/>
</dbReference>
<dbReference type="GO" id="GO:0003254">
    <property type="term" value="P:regulation of membrane depolarization"/>
    <property type="evidence" value="ECO:0007669"/>
    <property type="project" value="TreeGrafter"/>
</dbReference>
<evidence type="ECO:0000313" key="4">
    <source>
        <dbReference type="EMBL" id="KAE8932152.1"/>
    </source>
</evidence>
<evidence type="ECO:0000313" key="8">
    <source>
        <dbReference type="EMBL" id="KAE9298839.1"/>
    </source>
</evidence>
<dbReference type="EMBL" id="QXGE01001040">
    <property type="protein sequence ID" value="KAE9298839.1"/>
    <property type="molecule type" value="Genomic_DNA"/>
</dbReference>
<evidence type="ECO:0000256" key="1">
    <source>
        <dbReference type="SAM" id="MobiDB-lite"/>
    </source>
</evidence>
<dbReference type="Proteomes" id="UP000441208">
    <property type="component" value="Unassembled WGS sequence"/>
</dbReference>
<dbReference type="InterPro" id="IPR051413">
    <property type="entry name" value="K/Na_HCN_channel"/>
</dbReference>
<dbReference type="GO" id="GO:0005249">
    <property type="term" value="F:voltage-gated potassium channel activity"/>
    <property type="evidence" value="ECO:0007669"/>
    <property type="project" value="TreeGrafter"/>
</dbReference>
<dbReference type="InterPro" id="IPR018490">
    <property type="entry name" value="cNMP-bd_dom_sf"/>
</dbReference>
<evidence type="ECO:0000259" key="3">
    <source>
        <dbReference type="PROSITE" id="PS50042"/>
    </source>
</evidence>
<feature type="transmembrane region" description="Helical" evidence="2">
    <location>
        <begin position="196"/>
        <end position="216"/>
    </location>
</feature>
<feature type="transmembrane region" description="Helical" evidence="2">
    <location>
        <begin position="117"/>
        <end position="138"/>
    </location>
</feature>
<feature type="transmembrane region" description="Helical" evidence="2">
    <location>
        <begin position="228"/>
        <end position="250"/>
    </location>
</feature>
<dbReference type="EMBL" id="QXFZ01001405">
    <property type="protein sequence ID" value="KAE9091067.1"/>
    <property type="molecule type" value="Genomic_DNA"/>
</dbReference>
<dbReference type="EMBL" id="QXGA01001452">
    <property type="protein sequence ID" value="KAE9118658.1"/>
    <property type="molecule type" value="Genomic_DNA"/>
</dbReference>
<dbReference type="EMBL" id="QXGD01001133">
    <property type="protein sequence ID" value="KAE9213840.1"/>
    <property type="molecule type" value="Genomic_DNA"/>
</dbReference>
<comment type="caution">
    <text evidence="5">The sequence shown here is derived from an EMBL/GenBank/DDBJ whole genome shotgun (WGS) entry which is preliminary data.</text>
</comment>
<dbReference type="Gene3D" id="1.10.287.70">
    <property type="match status" value="1"/>
</dbReference>
<dbReference type="EMBL" id="QXGF01001152">
    <property type="protein sequence ID" value="KAE8932152.1"/>
    <property type="molecule type" value="Genomic_DNA"/>
</dbReference>